<dbReference type="OrthoDB" id="3270987at2759"/>
<organism evidence="2 3">
    <name type="scientific">Coprinellus micaceus</name>
    <name type="common">Glistening ink-cap mushroom</name>
    <name type="synonym">Coprinus micaceus</name>
    <dbReference type="NCBI Taxonomy" id="71717"/>
    <lineage>
        <taxon>Eukaryota</taxon>
        <taxon>Fungi</taxon>
        <taxon>Dikarya</taxon>
        <taxon>Basidiomycota</taxon>
        <taxon>Agaricomycotina</taxon>
        <taxon>Agaricomycetes</taxon>
        <taxon>Agaricomycetidae</taxon>
        <taxon>Agaricales</taxon>
        <taxon>Agaricineae</taxon>
        <taxon>Psathyrellaceae</taxon>
        <taxon>Coprinellus</taxon>
    </lineage>
</organism>
<dbReference type="Proteomes" id="UP000298030">
    <property type="component" value="Unassembled WGS sequence"/>
</dbReference>
<dbReference type="STRING" id="71717.A0A4Y7SW88"/>
<accession>A0A4Y7SW88</accession>
<reference evidence="2 3" key="1">
    <citation type="journal article" date="2019" name="Nat. Ecol. Evol.">
        <title>Megaphylogeny resolves global patterns of mushroom evolution.</title>
        <authorList>
            <person name="Varga T."/>
            <person name="Krizsan K."/>
            <person name="Foldi C."/>
            <person name="Dima B."/>
            <person name="Sanchez-Garcia M."/>
            <person name="Sanchez-Ramirez S."/>
            <person name="Szollosi G.J."/>
            <person name="Szarkandi J.G."/>
            <person name="Papp V."/>
            <person name="Albert L."/>
            <person name="Andreopoulos W."/>
            <person name="Angelini C."/>
            <person name="Antonin V."/>
            <person name="Barry K.W."/>
            <person name="Bougher N.L."/>
            <person name="Buchanan P."/>
            <person name="Buyck B."/>
            <person name="Bense V."/>
            <person name="Catcheside P."/>
            <person name="Chovatia M."/>
            <person name="Cooper J."/>
            <person name="Damon W."/>
            <person name="Desjardin D."/>
            <person name="Finy P."/>
            <person name="Geml J."/>
            <person name="Haridas S."/>
            <person name="Hughes K."/>
            <person name="Justo A."/>
            <person name="Karasinski D."/>
            <person name="Kautmanova I."/>
            <person name="Kiss B."/>
            <person name="Kocsube S."/>
            <person name="Kotiranta H."/>
            <person name="LaButti K.M."/>
            <person name="Lechner B.E."/>
            <person name="Liimatainen K."/>
            <person name="Lipzen A."/>
            <person name="Lukacs Z."/>
            <person name="Mihaltcheva S."/>
            <person name="Morgado L.N."/>
            <person name="Niskanen T."/>
            <person name="Noordeloos M.E."/>
            <person name="Ohm R.A."/>
            <person name="Ortiz-Santana B."/>
            <person name="Ovrebo C."/>
            <person name="Racz N."/>
            <person name="Riley R."/>
            <person name="Savchenko A."/>
            <person name="Shiryaev A."/>
            <person name="Soop K."/>
            <person name="Spirin V."/>
            <person name="Szebenyi C."/>
            <person name="Tomsovsky M."/>
            <person name="Tulloss R.E."/>
            <person name="Uehling J."/>
            <person name="Grigoriev I.V."/>
            <person name="Vagvolgyi C."/>
            <person name="Papp T."/>
            <person name="Martin F.M."/>
            <person name="Miettinen O."/>
            <person name="Hibbett D.S."/>
            <person name="Nagy L.G."/>
        </authorList>
    </citation>
    <scope>NUCLEOTIDE SEQUENCE [LARGE SCALE GENOMIC DNA]</scope>
    <source>
        <strain evidence="2 3">FP101781</strain>
    </source>
</reference>
<evidence type="ECO:0000313" key="3">
    <source>
        <dbReference type="Proteomes" id="UP000298030"/>
    </source>
</evidence>
<evidence type="ECO:0000256" key="1">
    <source>
        <dbReference type="SAM" id="MobiDB-lite"/>
    </source>
</evidence>
<proteinExistence type="predicted"/>
<dbReference type="AlphaFoldDB" id="A0A4Y7SW88"/>
<name>A0A4Y7SW88_COPMI</name>
<evidence type="ECO:0008006" key="4">
    <source>
        <dbReference type="Google" id="ProtNLM"/>
    </source>
</evidence>
<dbReference type="EMBL" id="QPFP01000052">
    <property type="protein sequence ID" value="TEB25971.1"/>
    <property type="molecule type" value="Genomic_DNA"/>
</dbReference>
<keyword evidence="3" id="KW-1185">Reference proteome</keyword>
<evidence type="ECO:0000313" key="2">
    <source>
        <dbReference type="EMBL" id="TEB25971.1"/>
    </source>
</evidence>
<protein>
    <recommendedName>
        <fullName evidence="4">F-box domain-containing protein</fullName>
    </recommendedName>
</protein>
<sequence length="477" mass="52895">MVEYRLHQLGLPPTVVSIAKSLNPLSQAEMQQVVAVYHDSSRKHAILRALIQSEANRQSPMLEGLQRAETTALLRMRVCLSIRSAWRRLPLELWDRIFAHYLDTIRTGFPGNDFSEINKMATLAPGTLSLVSNIWKAVIQATPSIWKDIAVPTIDPPPGCSQLLIPIRQMESMLGRLNRVVATPHSLSLTISLTSKLDSKGWDSDGESEYYYDEDEDDEESDNTKAAGKRRKATEEGIPLQVLLHSHAVIASAQRLHVSIPSNYRRETPVEVGMLKFSSVSSLVVVGPDIFPGNTDSALCFPAVQKAVLIGITGSESIPTYVPWAHLTHLLLGDGISLAETYRVLGLCTSLVKGSFWMSEVLDGNHSLAVPSTVPHLTELALIRRKRDKRNFRSHPLSDPPLMSFFNLSFPKLTQLPHIRRQRLVLHVWQPDTSNGRRGIQSLQPGGYPGRLPLPGGTLRQSLDLRSCVFKPTGVPS</sequence>
<gene>
    <name evidence="2" type="ORF">FA13DRAFT_1124180</name>
</gene>
<comment type="caution">
    <text evidence="2">The sequence shown here is derived from an EMBL/GenBank/DDBJ whole genome shotgun (WGS) entry which is preliminary data.</text>
</comment>
<feature type="region of interest" description="Disordered" evidence="1">
    <location>
        <begin position="201"/>
        <end position="232"/>
    </location>
</feature>
<feature type="compositionally biased region" description="Acidic residues" evidence="1">
    <location>
        <begin position="204"/>
        <end position="221"/>
    </location>
</feature>